<evidence type="ECO:0000313" key="3">
    <source>
        <dbReference type="Proteomes" id="UP000807825"/>
    </source>
</evidence>
<dbReference type="Proteomes" id="UP000807825">
    <property type="component" value="Unassembled WGS sequence"/>
</dbReference>
<feature type="transmembrane region" description="Helical" evidence="1">
    <location>
        <begin position="111"/>
        <end position="132"/>
    </location>
</feature>
<name>A0A9D6V5Q8_9BACT</name>
<proteinExistence type="predicted"/>
<evidence type="ECO:0000256" key="1">
    <source>
        <dbReference type="SAM" id="Phobius"/>
    </source>
</evidence>
<dbReference type="EMBL" id="JACRDE010000627">
    <property type="protein sequence ID" value="MBI5252606.1"/>
    <property type="molecule type" value="Genomic_DNA"/>
</dbReference>
<protein>
    <submittedName>
        <fullName evidence="2">Uncharacterized protein</fullName>
    </submittedName>
</protein>
<feature type="transmembrane region" description="Helical" evidence="1">
    <location>
        <begin position="83"/>
        <end position="105"/>
    </location>
</feature>
<keyword evidence="1" id="KW-0812">Transmembrane</keyword>
<gene>
    <name evidence="2" type="ORF">HY912_24180</name>
</gene>
<feature type="transmembrane region" description="Helical" evidence="1">
    <location>
        <begin position="53"/>
        <end position="76"/>
    </location>
</feature>
<keyword evidence="1" id="KW-0472">Membrane</keyword>
<comment type="caution">
    <text evidence="2">The sequence shown here is derived from an EMBL/GenBank/DDBJ whole genome shotgun (WGS) entry which is preliminary data.</text>
</comment>
<keyword evidence="1" id="KW-1133">Transmembrane helix</keyword>
<organism evidence="2 3">
    <name type="scientific">Desulfomonile tiedjei</name>
    <dbReference type="NCBI Taxonomy" id="2358"/>
    <lineage>
        <taxon>Bacteria</taxon>
        <taxon>Pseudomonadati</taxon>
        <taxon>Thermodesulfobacteriota</taxon>
        <taxon>Desulfomonilia</taxon>
        <taxon>Desulfomonilales</taxon>
        <taxon>Desulfomonilaceae</taxon>
        <taxon>Desulfomonile</taxon>
    </lineage>
</organism>
<evidence type="ECO:0000313" key="2">
    <source>
        <dbReference type="EMBL" id="MBI5252606.1"/>
    </source>
</evidence>
<accession>A0A9D6V5Q8</accession>
<reference evidence="2" key="1">
    <citation type="submission" date="2020-07" db="EMBL/GenBank/DDBJ databases">
        <title>Huge and variable diversity of episymbiotic CPR bacteria and DPANN archaea in groundwater ecosystems.</title>
        <authorList>
            <person name="He C.Y."/>
            <person name="Keren R."/>
            <person name="Whittaker M."/>
            <person name="Farag I.F."/>
            <person name="Doudna J."/>
            <person name="Cate J.H.D."/>
            <person name="Banfield J.F."/>
        </authorList>
    </citation>
    <scope>NUCLEOTIDE SEQUENCE</scope>
    <source>
        <strain evidence="2">NC_groundwater_1664_Pr3_B-0.1um_52_9</strain>
    </source>
</reference>
<sequence length="161" mass="17286">MFDALFVLGLSVCLGLLLKWAFASLPEERWQILATLPVAKDGPDNWIGVNLTYYGLFSSLATVLSVSMVFLLLGAIHMPAKVTFILVGVLFALCLPASKIIAGIVEKKPQTLTIGGASFVGFLLAPCVVWILNSNAVLGTPHVPAGCRDFLSEMNQVKPVR</sequence>
<dbReference type="AlphaFoldDB" id="A0A9D6V5Q8"/>